<protein>
    <submittedName>
        <fullName evidence="1">Lantibiotic dehydratase, C terminus</fullName>
    </submittedName>
</protein>
<dbReference type="RefSeq" id="WP_090916278.1">
    <property type="nucleotide sequence ID" value="NZ_FMVM01000002.1"/>
</dbReference>
<reference evidence="2" key="1">
    <citation type="submission" date="2016-10" db="EMBL/GenBank/DDBJ databases">
        <authorList>
            <person name="Varghese N."/>
            <person name="Submissions S."/>
        </authorList>
    </citation>
    <scope>NUCLEOTIDE SEQUENCE [LARGE SCALE GENOMIC DNA]</scope>
    <source>
        <strain evidence="2">BL9</strain>
    </source>
</reference>
<dbReference type="Proteomes" id="UP000198538">
    <property type="component" value="Unassembled WGS sequence"/>
</dbReference>
<proteinExistence type="predicted"/>
<dbReference type="EMBL" id="FMVM01000002">
    <property type="protein sequence ID" value="SCY09435.1"/>
    <property type="molecule type" value="Genomic_DNA"/>
</dbReference>
<organism evidence="1 2">
    <name type="scientific">Paenibacillus polysaccharolyticus</name>
    <dbReference type="NCBI Taxonomy" id="582692"/>
    <lineage>
        <taxon>Bacteria</taxon>
        <taxon>Bacillati</taxon>
        <taxon>Bacillota</taxon>
        <taxon>Bacilli</taxon>
        <taxon>Bacillales</taxon>
        <taxon>Paenibacillaceae</taxon>
        <taxon>Paenibacillus</taxon>
    </lineage>
</organism>
<sequence length="819" mass="95605">MTLEMTADPTRKQLDRGEWRFFPHVILRSAGFPLHWLQQLSFLKTSALIYEKKQQEAKCKEALKDFKVALRNMPELTNRQRKRLHRQLDLYTWPAGEGSDELLGKIENRRLMETKELFDTLKEISDQINTVFADELRRNRRHLQQIFMEYENLQEATYLSSPNAYETGLHLFINSELDSSRANSQRKKEKMATKYLQRFTSKNETASFYGPSNYGVFTSQPGRLDVRVNGKIQRRIFLAYWAVQSLADKIANDIHVQPYLKPKLSPFLKRENTQLRQVATDKLLRLPNLYQQIIEESNGIKNVSEIAHVLDLPLTECLSRILKLKEKRVLVLEVDFPTSVFETFHELKEWIHQLPNDCASKATWQEIAHEWSDLLNEWNHSSTFEQRRKLLKSLEISFEKHIGVSSRKDQGKHYSDRMIVYEEAHGDVSTCLIGQDLKEQWKAQLTPIFRLLTCRAGIEHQAFTTFAYEQYQKFESKPNFLSFALHMQQCKQDALEYVNKELQAFDHKLVTMLQGIPLDSDKINVTGEEIERFCSQFPSTDLALFSPDVMMAAPDAEAINEGQYQLVLGEVHSGIQVWSVLDSVYPERDQLNAEIYHHLGDRLQALWLEHVGPRAPGKTFRPELSGGITIENLGRSMKSQDEVRAVSELDLVYDDRFYIVESGHKKIMDLETDVEPLNQIFSFPSVKSFSLHMGEHTPRIEINGVVYQRERWKLNSQEILTSASDQDINDGLLIEWAIEFKETYSMPRYVYVRGDREPKPIFVDFENFFTLELLIQLLKKNELVVISEMLPSADDLWFERHDSKYTSEFRFSVIYENLT</sequence>
<accession>A0A1G5D428</accession>
<gene>
    <name evidence="1" type="ORF">SAMN05720606_102325</name>
</gene>
<keyword evidence="2" id="KW-1185">Reference proteome</keyword>
<name>A0A1G5D428_9BACL</name>
<evidence type="ECO:0000313" key="2">
    <source>
        <dbReference type="Proteomes" id="UP000198538"/>
    </source>
</evidence>
<evidence type="ECO:0000313" key="1">
    <source>
        <dbReference type="EMBL" id="SCY09435.1"/>
    </source>
</evidence>
<dbReference type="STRING" id="582692.SAMN05720606_102325"/>
<dbReference type="AlphaFoldDB" id="A0A1G5D428"/>